<dbReference type="PANTHER" id="PTHR35604">
    <property type="entry name" value="TRANSPOSASE INSH FOR INSERTION SEQUENCE ELEMENT IS5A-RELATED"/>
    <property type="match status" value="1"/>
</dbReference>
<protein>
    <submittedName>
        <fullName evidence="8">IS52 transposase</fullName>
    </submittedName>
</protein>
<dbReference type="AlphaFoldDB" id="F5RNK9"/>
<evidence type="ECO:0000256" key="2">
    <source>
        <dbReference type="ARBA" id="ARBA00010075"/>
    </source>
</evidence>
<dbReference type="InterPro" id="IPR002559">
    <property type="entry name" value="Transposase_11"/>
</dbReference>
<evidence type="ECO:0000256" key="4">
    <source>
        <dbReference type="ARBA" id="ARBA00023125"/>
    </source>
</evidence>
<comment type="similarity">
    <text evidence="2">Belongs to the transposase 11 family.</text>
</comment>
<dbReference type="InterPro" id="IPR047959">
    <property type="entry name" value="Transpos_IS5"/>
</dbReference>
<keyword evidence="9" id="KW-1185">Reference proteome</keyword>
<evidence type="ECO:0000256" key="1">
    <source>
        <dbReference type="ARBA" id="ARBA00003544"/>
    </source>
</evidence>
<keyword evidence="5" id="KW-0233">DNA recombination</keyword>
<dbReference type="InterPro" id="IPR008490">
    <property type="entry name" value="Transposase_InsH_N"/>
</dbReference>
<comment type="function">
    <text evidence="1">Involved in the transposition of the insertion sequence IS5.</text>
</comment>
<evidence type="ECO:0000259" key="7">
    <source>
        <dbReference type="Pfam" id="PF05598"/>
    </source>
</evidence>
<dbReference type="PANTHER" id="PTHR35604:SF2">
    <property type="entry name" value="TRANSPOSASE INSH FOR INSERTION SEQUENCE ELEMENT IS5A-RELATED"/>
    <property type="match status" value="1"/>
</dbReference>
<accession>F5RNK9</accession>
<evidence type="ECO:0000256" key="3">
    <source>
        <dbReference type="ARBA" id="ARBA00022578"/>
    </source>
</evidence>
<organism evidence="8 9">
    <name type="scientific">Centipeda periodontii DSM 2778</name>
    <dbReference type="NCBI Taxonomy" id="888060"/>
    <lineage>
        <taxon>Bacteria</taxon>
        <taxon>Bacillati</taxon>
        <taxon>Bacillota</taxon>
        <taxon>Negativicutes</taxon>
        <taxon>Selenomonadales</taxon>
        <taxon>Selenomonadaceae</taxon>
        <taxon>Centipeda</taxon>
    </lineage>
</organism>
<dbReference type="GO" id="GO:0006313">
    <property type="term" value="P:DNA transposition"/>
    <property type="evidence" value="ECO:0007669"/>
    <property type="project" value="InterPro"/>
</dbReference>
<comment type="caution">
    <text evidence="8">The sequence shown here is derived from an EMBL/GenBank/DDBJ whole genome shotgun (WGS) entry which is preliminary data.</text>
</comment>
<sequence length="268" mass="30940">MLRMYLMQNWFGLSDEGIEDAIYDSYAMKRFLRIDFSTEQTPDATTLLHFRHLLEKHDITRKMFDDVKQRLEASGLIMHGGTIVDATIIHAPSSTKNATKSRDPEMHSTKKGNQWYFGMKIHSGADAGTGYVHTIIATVANVHDIAKTHELIREDDHIVYGDSGYLGVEKRTEIRENPDLSGVDYRIAKRHSQNRMTKEYKETNWDKQIEHAKASVRSKVEHPFLIVKRLFHAGKTRYRGIRKNLLQYYLLFASANLVILSAKFENII</sequence>
<keyword evidence="4" id="KW-0238">DNA-binding</keyword>
<gene>
    <name evidence="8" type="ORF">HMPREF9081_1845</name>
</gene>
<proteinExistence type="inferred from homology"/>
<dbReference type="GO" id="GO:0003677">
    <property type="term" value="F:DNA binding"/>
    <property type="evidence" value="ECO:0007669"/>
    <property type="project" value="UniProtKB-KW"/>
</dbReference>
<evidence type="ECO:0000259" key="6">
    <source>
        <dbReference type="Pfam" id="PF01609"/>
    </source>
</evidence>
<dbReference type="EMBL" id="AFHQ01000042">
    <property type="protein sequence ID" value="EGK58978.1"/>
    <property type="molecule type" value="Genomic_DNA"/>
</dbReference>
<feature type="domain" description="Transposase InsH N-terminal" evidence="7">
    <location>
        <begin position="1"/>
        <end position="52"/>
    </location>
</feature>
<dbReference type="HOGENOM" id="CLU_049873_1_2_9"/>
<evidence type="ECO:0000256" key="5">
    <source>
        <dbReference type="ARBA" id="ARBA00023172"/>
    </source>
</evidence>
<dbReference type="Pfam" id="PF01609">
    <property type="entry name" value="DDE_Tnp_1"/>
    <property type="match status" value="1"/>
</dbReference>
<dbReference type="Proteomes" id="UP000004067">
    <property type="component" value="Unassembled WGS sequence"/>
</dbReference>
<dbReference type="eggNOG" id="COG3039">
    <property type="taxonomic scope" value="Bacteria"/>
</dbReference>
<dbReference type="GO" id="GO:0004803">
    <property type="term" value="F:transposase activity"/>
    <property type="evidence" value="ECO:0007669"/>
    <property type="project" value="InterPro"/>
</dbReference>
<name>F5RNK9_9FIRM</name>
<evidence type="ECO:0000313" key="9">
    <source>
        <dbReference type="Proteomes" id="UP000004067"/>
    </source>
</evidence>
<reference evidence="8 9" key="1">
    <citation type="submission" date="2011-04" db="EMBL/GenBank/DDBJ databases">
        <authorList>
            <person name="Muzny D."/>
            <person name="Qin X."/>
            <person name="Deng J."/>
            <person name="Jiang H."/>
            <person name="Liu Y."/>
            <person name="Qu J."/>
            <person name="Song X.-Z."/>
            <person name="Zhang L."/>
            <person name="Thornton R."/>
            <person name="Coyle M."/>
            <person name="Francisco L."/>
            <person name="Jackson L."/>
            <person name="Javaid M."/>
            <person name="Korchina V."/>
            <person name="Kovar C."/>
            <person name="Mata R."/>
            <person name="Mathew T."/>
            <person name="Ngo R."/>
            <person name="Nguyen L."/>
            <person name="Nguyen N."/>
            <person name="Okwuonu G."/>
            <person name="Ongeri F."/>
            <person name="Pham C."/>
            <person name="Simmons D."/>
            <person name="Wilczek-Boney K."/>
            <person name="Hale W."/>
            <person name="Jakkamsetti A."/>
            <person name="Pham P."/>
            <person name="Ruth R."/>
            <person name="San Lucas F."/>
            <person name="Warren J."/>
            <person name="Zhang J."/>
            <person name="Zhao Z."/>
            <person name="Zhou C."/>
            <person name="Zhu D."/>
            <person name="Lee S."/>
            <person name="Bess C."/>
            <person name="Blankenburg K."/>
            <person name="Forbes L."/>
            <person name="Fu Q."/>
            <person name="Gubbala S."/>
            <person name="Hirani K."/>
            <person name="Jayaseelan J.C."/>
            <person name="Lara F."/>
            <person name="Munidasa M."/>
            <person name="Palculict T."/>
            <person name="Patil S."/>
            <person name="Pu L.-L."/>
            <person name="Saada N."/>
            <person name="Tang L."/>
            <person name="Weissenberger G."/>
            <person name="Zhu Y."/>
            <person name="Hemphill L."/>
            <person name="Shang Y."/>
            <person name="Youmans B."/>
            <person name="Ayvaz T."/>
            <person name="Ross M."/>
            <person name="Santibanez J."/>
            <person name="Aqrawi P."/>
            <person name="Gross S."/>
            <person name="Joshi V."/>
            <person name="Fowler G."/>
            <person name="Nazareth L."/>
            <person name="Reid J."/>
            <person name="Worley K."/>
            <person name="Petrosino J."/>
            <person name="Highlander S."/>
            <person name="Gibbs R."/>
        </authorList>
    </citation>
    <scope>NUCLEOTIDE SEQUENCE [LARGE SCALE GENOMIC DNA]</scope>
    <source>
        <strain evidence="8 9">DSM 2778</strain>
    </source>
</reference>
<dbReference type="STRING" id="888060.HMPREF9081_1845"/>
<feature type="domain" description="Transposase IS4-like" evidence="6">
    <location>
        <begin position="80"/>
        <end position="257"/>
    </location>
</feature>
<evidence type="ECO:0000313" key="8">
    <source>
        <dbReference type="EMBL" id="EGK58978.1"/>
    </source>
</evidence>
<keyword evidence="3" id="KW-0815">Transposition</keyword>
<dbReference type="NCBIfam" id="NF033581">
    <property type="entry name" value="transpos_IS5_4"/>
    <property type="match status" value="1"/>
</dbReference>
<dbReference type="Pfam" id="PF05598">
    <property type="entry name" value="DUF772"/>
    <property type="match status" value="1"/>
</dbReference>